<comment type="caution">
    <text evidence="8">The sequence shown here is derived from an EMBL/GenBank/DDBJ whole genome shotgun (WGS) entry which is preliminary data.</text>
</comment>
<dbReference type="InterPro" id="IPR029063">
    <property type="entry name" value="SAM-dependent_MTases_sf"/>
</dbReference>
<organism evidence="8 9">
    <name type="scientific">Methyloversatilis universalis (strain ATCC BAA-1314 / DSM 25237 / JCM 13912 / CCUG 52030 / FAM5)</name>
    <dbReference type="NCBI Taxonomy" id="1000565"/>
    <lineage>
        <taxon>Bacteria</taxon>
        <taxon>Pseudomonadati</taxon>
        <taxon>Pseudomonadota</taxon>
        <taxon>Betaproteobacteria</taxon>
        <taxon>Nitrosomonadales</taxon>
        <taxon>Sterolibacteriaceae</taxon>
        <taxon>Methyloversatilis</taxon>
    </lineage>
</organism>
<name>F5RG70_METUF</name>
<dbReference type="InterPro" id="IPR000682">
    <property type="entry name" value="PCMT"/>
</dbReference>
<dbReference type="Pfam" id="PF01135">
    <property type="entry name" value="PCMT"/>
    <property type="match status" value="1"/>
</dbReference>
<evidence type="ECO:0000259" key="7">
    <source>
        <dbReference type="SMART" id="SM00650"/>
    </source>
</evidence>
<keyword evidence="3 8" id="KW-0489">Methyltransferase</keyword>
<comment type="similarity">
    <text evidence="1">Belongs to the methyltransferase superfamily. L-isoaspartyl/D-aspartyl protein methyltransferase family.</text>
</comment>
<reference evidence="8 9" key="1">
    <citation type="journal article" date="2011" name="J. Bacteriol.">
        <title>Genome sequence of Methyloversatilis universalis FAM5T, a methylotrophic representative of the order Rhodocyclales.</title>
        <authorList>
            <person name="Kittichotirat W."/>
            <person name="Good N.M."/>
            <person name="Hall R."/>
            <person name="Bringel F."/>
            <person name="Lajus A."/>
            <person name="Medigue C."/>
            <person name="Smalley N.E."/>
            <person name="Beck D."/>
            <person name="Bumgarner R."/>
            <person name="Vuilleumier S."/>
            <person name="Kalyuzhnaya M.G."/>
        </authorList>
    </citation>
    <scope>NUCLEOTIDE SEQUENCE [LARGE SCALE GENOMIC DNA]</scope>
    <source>
        <strain evidence="9">ATCC BAA-1314 / JCM 13912 / FAM5</strain>
    </source>
</reference>
<sequence length="217" mass="23496">MDIEQARFNMVEQQIRPWDVLEQEVLDLLFVVKRETFVPAPLRQLAFVDTAIPLGHGAAMLEPKIEARVLQELKLKSTDTVLEIGTGSGYMAALLGARASQVTTVEIEPALADMARQNLAAAGALNVRVEVGDAAQGWPTHAPYDVIVVSGALPVLPQELVAQLRPGGRMVAFIGEAPVMNCVLVKLNADGTQSQETLFETVVPTLRNARGGQRFVF</sequence>
<accession>F5RG70</accession>
<evidence type="ECO:0000313" key="9">
    <source>
        <dbReference type="Proteomes" id="UP000005019"/>
    </source>
</evidence>
<dbReference type="RefSeq" id="WP_008063899.1">
    <property type="nucleotide sequence ID" value="NZ_AFHG01000057.1"/>
</dbReference>
<keyword evidence="9" id="KW-1185">Reference proteome</keyword>
<dbReference type="CDD" id="cd02440">
    <property type="entry name" value="AdoMet_MTases"/>
    <property type="match status" value="1"/>
</dbReference>
<evidence type="ECO:0000256" key="6">
    <source>
        <dbReference type="ARBA" id="ARBA00030757"/>
    </source>
</evidence>
<proteinExistence type="inferred from homology"/>
<dbReference type="PANTHER" id="PTHR11579">
    <property type="entry name" value="PROTEIN-L-ISOASPARTATE O-METHYLTRANSFERASE"/>
    <property type="match status" value="1"/>
</dbReference>
<keyword evidence="4 8" id="KW-0808">Transferase</keyword>
<evidence type="ECO:0000256" key="4">
    <source>
        <dbReference type="ARBA" id="ARBA00022679"/>
    </source>
</evidence>
<evidence type="ECO:0000256" key="1">
    <source>
        <dbReference type="ARBA" id="ARBA00005369"/>
    </source>
</evidence>
<dbReference type="EMBL" id="AFHG01000057">
    <property type="protein sequence ID" value="EGK70558.1"/>
    <property type="molecule type" value="Genomic_DNA"/>
</dbReference>
<feature type="domain" description="Ribosomal RNA adenine methylase transferase N-terminal" evidence="7">
    <location>
        <begin position="65"/>
        <end position="191"/>
    </location>
</feature>
<dbReference type="SMART" id="SM00650">
    <property type="entry name" value="rADc"/>
    <property type="match status" value="1"/>
</dbReference>
<dbReference type="AlphaFoldDB" id="F5RG70"/>
<evidence type="ECO:0000256" key="3">
    <source>
        <dbReference type="ARBA" id="ARBA00022603"/>
    </source>
</evidence>
<evidence type="ECO:0000256" key="5">
    <source>
        <dbReference type="ARBA" id="ARBA00022691"/>
    </source>
</evidence>
<dbReference type="GO" id="GO:0004719">
    <property type="term" value="F:protein-L-isoaspartate (D-aspartate) O-methyltransferase activity"/>
    <property type="evidence" value="ECO:0007669"/>
    <property type="project" value="InterPro"/>
</dbReference>
<dbReference type="Gene3D" id="3.40.50.150">
    <property type="entry name" value="Vaccinia Virus protein VP39"/>
    <property type="match status" value="1"/>
</dbReference>
<dbReference type="GO" id="GO:0005737">
    <property type="term" value="C:cytoplasm"/>
    <property type="evidence" value="ECO:0007669"/>
    <property type="project" value="TreeGrafter"/>
</dbReference>
<dbReference type="InterPro" id="IPR020598">
    <property type="entry name" value="rRNA_Ade_methylase_Trfase_N"/>
</dbReference>
<dbReference type="Proteomes" id="UP000005019">
    <property type="component" value="Unassembled WGS sequence"/>
</dbReference>
<keyword evidence="5" id="KW-0949">S-adenosyl-L-methionine</keyword>
<dbReference type="eggNOG" id="COG2518">
    <property type="taxonomic scope" value="Bacteria"/>
</dbReference>
<dbReference type="PANTHER" id="PTHR11579:SF18">
    <property type="entry name" value="PROTEIN-L-ISOASPARTATE O-METHYLTRANSFERASE"/>
    <property type="match status" value="1"/>
</dbReference>
<evidence type="ECO:0000256" key="2">
    <source>
        <dbReference type="ARBA" id="ARBA00013346"/>
    </source>
</evidence>
<dbReference type="SUPFAM" id="SSF53335">
    <property type="entry name" value="S-adenosyl-L-methionine-dependent methyltransferases"/>
    <property type="match status" value="1"/>
</dbReference>
<dbReference type="OrthoDB" id="9810066at2"/>
<dbReference type="GO" id="GO:0000179">
    <property type="term" value="F:rRNA (adenine-N6,N6-)-dimethyltransferase activity"/>
    <property type="evidence" value="ECO:0007669"/>
    <property type="project" value="InterPro"/>
</dbReference>
<evidence type="ECO:0000313" key="8">
    <source>
        <dbReference type="EMBL" id="EGK70558.1"/>
    </source>
</evidence>
<protein>
    <recommendedName>
        <fullName evidence="2">Protein-L-isoaspartate O-methyltransferase</fullName>
    </recommendedName>
    <alternativeName>
        <fullName evidence="6">Protein L-isoaspartyl methyltransferase</fullName>
    </alternativeName>
</protein>
<dbReference type="STRING" id="1000565.METUNv1_03465"/>
<gene>
    <name evidence="8" type="ORF">METUNv1_03465</name>
</gene>